<accession>A0A3P3XP30</accession>
<dbReference type="EMBL" id="FWDO01000004">
    <property type="protein sequence ID" value="SLM18015.1"/>
    <property type="molecule type" value="Genomic_DNA"/>
</dbReference>
<feature type="transmembrane region" description="Helical" evidence="1">
    <location>
        <begin position="207"/>
        <end position="231"/>
    </location>
</feature>
<feature type="transmembrane region" description="Helical" evidence="1">
    <location>
        <begin position="69"/>
        <end position="89"/>
    </location>
</feature>
<evidence type="ECO:0000313" key="2">
    <source>
        <dbReference type="EMBL" id="SLM18015.1"/>
    </source>
</evidence>
<feature type="transmembrane region" description="Helical" evidence="1">
    <location>
        <begin position="237"/>
        <end position="257"/>
    </location>
</feature>
<keyword evidence="1" id="KW-0812">Transmembrane</keyword>
<evidence type="ECO:0000256" key="1">
    <source>
        <dbReference type="SAM" id="Phobius"/>
    </source>
</evidence>
<feature type="transmembrane region" description="Helical" evidence="1">
    <location>
        <begin position="43"/>
        <end position="62"/>
    </location>
</feature>
<proteinExistence type="predicted"/>
<name>A0A3P3XP30_9SPIR</name>
<reference evidence="2" key="1">
    <citation type="submission" date="2017-02" db="EMBL/GenBank/DDBJ databases">
        <authorList>
            <person name="Regsiter A."/>
            <person name="William W."/>
        </authorList>
    </citation>
    <scope>NUCLEOTIDE SEQUENCE</scope>
    <source>
        <strain evidence="2">BdmA 4</strain>
    </source>
</reference>
<feature type="transmembrane region" description="Helical" evidence="1">
    <location>
        <begin position="20"/>
        <end position="37"/>
    </location>
</feature>
<feature type="transmembrane region" description="Helical" evidence="1">
    <location>
        <begin position="113"/>
        <end position="137"/>
    </location>
</feature>
<gene>
    <name evidence="2" type="ORF">SPIRO4BDMA_40587</name>
</gene>
<keyword evidence="1" id="KW-0472">Membrane</keyword>
<protein>
    <submittedName>
        <fullName evidence="2">Uncharacterized protein</fullName>
    </submittedName>
</protein>
<keyword evidence="1" id="KW-1133">Transmembrane helix</keyword>
<organism evidence="2">
    <name type="scientific">uncultured spirochete</name>
    <dbReference type="NCBI Taxonomy" id="156406"/>
    <lineage>
        <taxon>Bacteria</taxon>
        <taxon>Pseudomonadati</taxon>
        <taxon>Spirochaetota</taxon>
        <taxon>Spirochaetia</taxon>
        <taxon>Spirochaetales</taxon>
        <taxon>environmental samples</taxon>
    </lineage>
</organism>
<dbReference type="AlphaFoldDB" id="A0A3P3XP30"/>
<sequence length="320" mass="36088">MDSRYAELNTVQKAILMPNLLWTYTIVVMWCMFIQYYSLTIAFISTVAVSVAVIAWLLANGMIRKVSRLLVWGIAVSVADILSTLWALLDPVVSANAVETNPLFSASAARHPVGALSVFLLFKITLTLILFSSYYPLGTPNTMEQRLKEAMRAVDRRIEERMGGLELIIPRCCFALVFRKANVLTVEDMEELDSSIVLLMARRKIEYIAICALVLLASLSNIALILFYHLGYFRCAYWTWPVAMGCIGLILLIVNVFDERIIRINTSIFNRRSVLCVWGGGAGNEASKFSLFYFFYDSLCNCMCRSTSDQSFRGMVYSGR</sequence>